<accession>A0A6J2TTX0</accession>
<dbReference type="GeneID" id="115626972"/>
<dbReference type="RefSeq" id="XP_030378347.1">
    <property type="nucleotide sequence ID" value="XM_030522487.1"/>
</dbReference>
<dbReference type="InterPro" id="IPR033906">
    <property type="entry name" value="Lipase_N"/>
</dbReference>
<organism evidence="7 8">
    <name type="scientific">Drosophila lebanonensis</name>
    <name type="common">Fruit fly</name>
    <name type="synonym">Scaptodrosophila lebanonensis</name>
    <dbReference type="NCBI Taxonomy" id="7225"/>
    <lineage>
        <taxon>Eukaryota</taxon>
        <taxon>Metazoa</taxon>
        <taxon>Ecdysozoa</taxon>
        <taxon>Arthropoda</taxon>
        <taxon>Hexapoda</taxon>
        <taxon>Insecta</taxon>
        <taxon>Pterygota</taxon>
        <taxon>Neoptera</taxon>
        <taxon>Endopterygota</taxon>
        <taxon>Diptera</taxon>
        <taxon>Brachycera</taxon>
        <taxon>Muscomorpha</taxon>
        <taxon>Ephydroidea</taxon>
        <taxon>Drosophilidae</taxon>
        <taxon>Scaptodrosophila</taxon>
    </lineage>
</organism>
<reference evidence="8" key="1">
    <citation type="submission" date="2025-08" db="UniProtKB">
        <authorList>
            <consortium name="RefSeq"/>
        </authorList>
    </citation>
    <scope>IDENTIFICATION</scope>
    <source>
        <strain evidence="8">11010-0011.00</strain>
        <tissue evidence="8">Whole body</tissue>
    </source>
</reference>
<dbReference type="Gene3D" id="3.40.50.1820">
    <property type="entry name" value="alpha/beta hydrolase"/>
    <property type="match status" value="1"/>
</dbReference>
<dbReference type="InterPro" id="IPR013818">
    <property type="entry name" value="Lipase"/>
</dbReference>
<comment type="similarity">
    <text evidence="2 4">Belongs to the AB hydrolase superfamily. Lipase family.</text>
</comment>
<keyword evidence="3" id="KW-0964">Secreted</keyword>
<dbReference type="SUPFAM" id="SSF53474">
    <property type="entry name" value="alpha/beta-Hydrolases"/>
    <property type="match status" value="1"/>
</dbReference>
<gene>
    <name evidence="8" type="primary">LOC115626972</name>
</gene>
<evidence type="ECO:0000256" key="2">
    <source>
        <dbReference type="ARBA" id="ARBA00010701"/>
    </source>
</evidence>
<dbReference type="PRINTS" id="PR00821">
    <property type="entry name" value="TAGLIPASE"/>
</dbReference>
<sequence>MQQKICKCLLVVLLIAHIKYASSSYRNRLGDCEPFTIEFIAGLIQKKARQLLEPFASLPYKRMLRFELYTRKNPHDHQVLRTGDRSRLTGSNFDAAWPVRFSIHGWNGQTRTCSNAAIKDAYLYKGNFNVVLVDWSDYSLDINYFRVIAELFEMADQINDFARFLHTETGVPYSKMYLIGHSLGCHLAGIAGKRLRPDRYGAIFALDSAGPILNHLNETWHLAPSDAMYVESIQTDLSFFGYRGAHLAHATFFPNWGLGQPHCPNATAMEPDFVCDHFSSLYYFVESLHDDKAFGGFRCKNFKSIVEQKCSCGHEECEAQAYMGGEPAVPKRGIYYLSTRPKRPFGYGKTFRMRRALQPTTTRTR</sequence>
<dbReference type="PANTHER" id="PTHR11610:SF169">
    <property type="entry name" value="GH15759P-RELATED"/>
    <property type="match status" value="1"/>
</dbReference>
<comment type="subcellular location">
    <subcellularLocation>
        <location evidence="1">Secreted</location>
    </subcellularLocation>
</comment>
<evidence type="ECO:0000256" key="1">
    <source>
        <dbReference type="ARBA" id="ARBA00004613"/>
    </source>
</evidence>
<dbReference type="CDD" id="cd00707">
    <property type="entry name" value="Pancreat_lipase_like"/>
    <property type="match status" value="1"/>
</dbReference>
<evidence type="ECO:0000256" key="5">
    <source>
        <dbReference type="SAM" id="SignalP"/>
    </source>
</evidence>
<proteinExistence type="inferred from homology"/>
<dbReference type="GO" id="GO:0017171">
    <property type="term" value="F:serine hydrolase activity"/>
    <property type="evidence" value="ECO:0007669"/>
    <property type="project" value="TreeGrafter"/>
</dbReference>
<dbReference type="PANTHER" id="PTHR11610">
    <property type="entry name" value="LIPASE"/>
    <property type="match status" value="1"/>
</dbReference>
<name>A0A6J2TTX0_DROLE</name>
<feature type="chain" id="PRO_5026713180" evidence="5">
    <location>
        <begin position="24"/>
        <end position="365"/>
    </location>
</feature>
<keyword evidence="7" id="KW-1185">Reference proteome</keyword>
<dbReference type="InterPro" id="IPR000734">
    <property type="entry name" value="TAG_lipase"/>
</dbReference>
<feature type="signal peptide" evidence="5">
    <location>
        <begin position="1"/>
        <end position="23"/>
    </location>
</feature>
<keyword evidence="5" id="KW-0732">Signal</keyword>
<evidence type="ECO:0000259" key="6">
    <source>
        <dbReference type="Pfam" id="PF00151"/>
    </source>
</evidence>
<evidence type="ECO:0000256" key="4">
    <source>
        <dbReference type="RuleBase" id="RU004262"/>
    </source>
</evidence>
<evidence type="ECO:0000256" key="3">
    <source>
        <dbReference type="ARBA" id="ARBA00022525"/>
    </source>
</evidence>
<dbReference type="Pfam" id="PF00151">
    <property type="entry name" value="Lipase"/>
    <property type="match status" value="1"/>
</dbReference>
<protein>
    <submittedName>
        <fullName evidence="8">Pancreatic triacylglycerol lipase-like</fullName>
    </submittedName>
</protein>
<evidence type="ECO:0000313" key="8">
    <source>
        <dbReference type="RefSeq" id="XP_030378347.1"/>
    </source>
</evidence>
<dbReference type="GO" id="GO:0005615">
    <property type="term" value="C:extracellular space"/>
    <property type="evidence" value="ECO:0007669"/>
    <property type="project" value="TreeGrafter"/>
</dbReference>
<dbReference type="InterPro" id="IPR029058">
    <property type="entry name" value="AB_hydrolase_fold"/>
</dbReference>
<dbReference type="GO" id="GO:0016042">
    <property type="term" value="P:lipid catabolic process"/>
    <property type="evidence" value="ECO:0007669"/>
    <property type="project" value="TreeGrafter"/>
</dbReference>
<dbReference type="Proteomes" id="UP000504634">
    <property type="component" value="Unplaced"/>
</dbReference>
<dbReference type="OrthoDB" id="199913at2759"/>
<dbReference type="AlphaFoldDB" id="A0A6J2TTX0"/>
<feature type="domain" description="Lipase" evidence="6">
    <location>
        <begin position="62"/>
        <end position="345"/>
    </location>
</feature>
<evidence type="ECO:0000313" key="7">
    <source>
        <dbReference type="Proteomes" id="UP000504634"/>
    </source>
</evidence>
<dbReference type="GO" id="GO:0016298">
    <property type="term" value="F:lipase activity"/>
    <property type="evidence" value="ECO:0007669"/>
    <property type="project" value="InterPro"/>
</dbReference>